<feature type="transmembrane region" description="Helical" evidence="1">
    <location>
        <begin position="198"/>
        <end position="219"/>
    </location>
</feature>
<evidence type="ECO:0000313" key="3">
    <source>
        <dbReference type="Proteomes" id="UP000649955"/>
    </source>
</evidence>
<feature type="transmembrane region" description="Helical" evidence="1">
    <location>
        <begin position="476"/>
        <end position="495"/>
    </location>
</feature>
<gene>
    <name evidence="2" type="ORF">GCM10017567_22420</name>
</gene>
<feature type="transmembrane region" description="Helical" evidence="1">
    <location>
        <begin position="516"/>
        <end position="541"/>
    </location>
</feature>
<feature type="transmembrane region" description="Helical" evidence="1">
    <location>
        <begin position="111"/>
        <end position="131"/>
    </location>
</feature>
<feature type="transmembrane region" description="Helical" evidence="1">
    <location>
        <begin position="65"/>
        <end position="84"/>
    </location>
</feature>
<feature type="transmembrane region" description="Helical" evidence="1">
    <location>
        <begin position="442"/>
        <end position="464"/>
    </location>
</feature>
<feature type="transmembrane region" description="Helical" evidence="1">
    <location>
        <begin position="250"/>
        <end position="268"/>
    </location>
</feature>
<evidence type="ECO:0000256" key="1">
    <source>
        <dbReference type="SAM" id="Phobius"/>
    </source>
</evidence>
<name>A0ABQ3K7R4_9PSEU</name>
<accession>A0ABQ3K7R4</accession>
<feature type="transmembrane region" description="Helical" evidence="1">
    <location>
        <begin position="363"/>
        <end position="384"/>
    </location>
</feature>
<proteinExistence type="predicted"/>
<evidence type="ECO:0000313" key="2">
    <source>
        <dbReference type="EMBL" id="GHG05705.1"/>
    </source>
</evidence>
<feature type="transmembrane region" description="Helical" evidence="1">
    <location>
        <begin position="280"/>
        <end position="306"/>
    </location>
</feature>
<reference evidence="3" key="1">
    <citation type="journal article" date="2019" name="Int. J. Syst. Evol. Microbiol.">
        <title>The Global Catalogue of Microorganisms (GCM) 10K type strain sequencing project: providing services to taxonomists for standard genome sequencing and annotation.</title>
        <authorList>
            <consortium name="The Broad Institute Genomics Platform"/>
            <consortium name="The Broad Institute Genome Sequencing Center for Infectious Disease"/>
            <person name="Wu L."/>
            <person name="Ma J."/>
        </authorList>
    </citation>
    <scope>NUCLEOTIDE SEQUENCE [LARGE SCALE GENOMIC DNA]</scope>
    <source>
        <strain evidence="3">CGMCC 4.7680</strain>
    </source>
</reference>
<protein>
    <recommendedName>
        <fullName evidence="4">Copper-transporting ATPase</fullName>
    </recommendedName>
</protein>
<feature type="transmembrane region" description="Helical" evidence="1">
    <location>
        <begin position="416"/>
        <end position="435"/>
    </location>
</feature>
<sequence length="690" mass="72832">MPAPEDFWSYFAAVATYVAVLAVPGGLAGWAAGLRGWALAGLAPLLSYAIAGLAGPWLAIAHVPYGSLSVAALTLLLAAVLYGLRRLVTARGRLTPGAEGPGLPWTRRAHLAVAACVTIAVAVSIVVVVTGRGGTTAVFQRWDTVFHANGIRYIAETGDGSLTGMGTINWYPGGSFYPNAYHLVGALVYELSGTSIPVTLNAITMPIAGLFALAMAALVRQLGGRAVFAGSAALVAGGATTGAYESVSSGLLPFALGIVLTPLAVIALQRFLARPGVDTGAVLALSATGLLAAHSSALFGAILFAFPLVVQRWYRALRGRLFGGPGGEAPGPERSSGCHGRRVDGVPEGTRAWRVVGGDVLRMLPVMAVAGVIAAPMILGAIGFTSGSYPYHAWGSHMPVWKALAMLATFKQVLPVPQIWLTVFLAVGVLTLVALRRMRWLVLSALGLSALFVVVACFGGEDWVISLSRPWWNDRFRLMALASIPMCLLAAHGMSETQRWLAKQASGRAWVRARPWLTGRVGLATAVLLVVAMGVLTGGFYRAANAKTVSLLYYNGLPGEVVPPVSRDEIDAMDHLGTLGIPADQKVLNDRLDGTAWMYALTGVHPVAGHYDAGVAPPDALYLAQHFADFDSDPQVRAAVQRLNIHYVLVGSGTIRRDTPIARGLQHLDGHDFLRVVYRNPGAVIYRIVK</sequence>
<dbReference type="EMBL" id="BNAW01000006">
    <property type="protein sequence ID" value="GHG05705.1"/>
    <property type="molecule type" value="Genomic_DNA"/>
</dbReference>
<keyword evidence="3" id="KW-1185">Reference proteome</keyword>
<dbReference type="InterPro" id="IPR046671">
    <property type="entry name" value="DUF6541"/>
</dbReference>
<feature type="transmembrane region" description="Helical" evidence="1">
    <location>
        <begin position="226"/>
        <end position="244"/>
    </location>
</feature>
<dbReference type="Pfam" id="PF20176">
    <property type="entry name" value="DUF6541"/>
    <property type="match status" value="2"/>
</dbReference>
<dbReference type="RefSeq" id="WP_191308972.1">
    <property type="nucleotide sequence ID" value="NZ_BNAW01000006.1"/>
</dbReference>
<comment type="caution">
    <text evidence="2">The sequence shown here is derived from an EMBL/GenBank/DDBJ whole genome shotgun (WGS) entry which is preliminary data.</text>
</comment>
<organism evidence="2 3">
    <name type="scientific">Amycolatopsis bullii</name>
    <dbReference type="NCBI Taxonomy" id="941987"/>
    <lineage>
        <taxon>Bacteria</taxon>
        <taxon>Bacillati</taxon>
        <taxon>Actinomycetota</taxon>
        <taxon>Actinomycetes</taxon>
        <taxon>Pseudonocardiales</taxon>
        <taxon>Pseudonocardiaceae</taxon>
        <taxon>Amycolatopsis</taxon>
    </lineage>
</organism>
<evidence type="ECO:0008006" key="4">
    <source>
        <dbReference type="Google" id="ProtNLM"/>
    </source>
</evidence>
<dbReference type="Proteomes" id="UP000649955">
    <property type="component" value="Unassembled WGS sequence"/>
</dbReference>
<keyword evidence="1" id="KW-0812">Transmembrane</keyword>
<keyword evidence="1" id="KW-0472">Membrane</keyword>
<feature type="transmembrane region" description="Helical" evidence="1">
    <location>
        <begin position="7"/>
        <end position="30"/>
    </location>
</feature>
<keyword evidence="1" id="KW-1133">Transmembrane helix</keyword>
<feature type="transmembrane region" description="Helical" evidence="1">
    <location>
        <begin position="37"/>
        <end position="59"/>
    </location>
</feature>